<dbReference type="Gene3D" id="3.10.20.30">
    <property type="match status" value="1"/>
</dbReference>
<evidence type="ECO:0008006" key="3">
    <source>
        <dbReference type="Google" id="ProtNLM"/>
    </source>
</evidence>
<dbReference type="CDD" id="cd17040">
    <property type="entry name" value="Ubl_MoaD_like"/>
    <property type="match status" value="1"/>
</dbReference>
<sequence length="90" mass="9721">MITVHLPFDLAGEFAASPMVRVNARSCAEILEALDFQYPGMASWIAEPDGHFRVHLSVFVAGLRLPTRAHVSTAVMDGAEVWILKAISGG</sequence>
<dbReference type="AlphaFoldDB" id="A0A101XTT5"/>
<comment type="caution">
    <text evidence="1">The sequence shown here is derived from an EMBL/GenBank/DDBJ whole genome shotgun (WGS) entry which is preliminary data.</text>
</comment>
<protein>
    <recommendedName>
        <fullName evidence="3">Thiamine biosynthesis protein ThiS</fullName>
    </recommendedName>
</protein>
<keyword evidence="2" id="KW-1185">Reference proteome</keyword>
<evidence type="ECO:0000313" key="2">
    <source>
        <dbReference type="Proteomes" id="UP000053557"/>
    </source>
</evidence>
<dbReference type="Proteomes" id="UP000053557">
    <property type="component" value="Unassembled WGS sequence"/>
</dbReference>
<dbReference type="InterPro" id="IPR012675">
    <property type="entry name" value="Beta-grasp_dom_sf"/>
</dbReference>
<accession>A0A101XTT5</accession>
<dbReference type="EMBL" id="LPVJ01000002">
    <property type="protein sequence ID" value="KUO97315.1"/>
    <property type="molecule type" value="Genomic_DNA"/>
</dbReference>
<evidence type="ECO:0000313" key="1">
    <source>
        <dbReference type="EMBL" id="KUO97315.1"/>
    </source>
</evidence>
<dbReference type="InterPro" id="IPR016155">
    <property type="entry name" value="Mopterin_synth/thiamin_S_b"/>
</dbReference>
<proteinExistence type="predicted"/>
<dbReference type="OrthoDB" id="6894792at2"/>
<dbReference type="RefSeq" id="WP_153004959.1">
    <property type="nucleotide sequence ID" value="NZ_LPVJ01000002.1"/>
</dbReference>
<dbReference type="SUPFAM" id="SSF54285">
    <property type="entry name" value="MoaD/ThiS"/>
    <property type="match status" value="1"/>
</dbReference>
<name>A0A101XTT5_9BACL</name>
<organism evidence="1 2">
    <name type="scientific">Ferroacidibacillus organovorans</name>
    <dbReference type="NCBI Taxonomy" id="1765683"/>
    <lineage>
        <taxon>Bacteria</taxon>
        <taxon>Bacillati</taxon>
        <taxon>Bacillota</taxon>
        <taxon>Bacilli</taxon>
        <taxon>Bacillales</taxon>
        <taxon>Alicyclobacillaceae</taxon>
        <taxon>Ferroacidibacillus</taxon>
    </lineage>
</organism>
<reference evidence="1 2" key="1">
    <citation type="submission" date="2015-12" db="EMBL/GenBank/DDBJ databases">
        <title>Draft genome sequence of Acidibacillus ferrooxidans ITV001, isolated from a chalcopyrite acid mine drainage site in Brazil.</title>
        <authorList>
            <person name="Dall'Agnol H."/>
            <person name="Nancucheo I."/>
            <person name="Johnson B."/>
            <person name="Oliveira R."/>
            <person name="Leite L."/>
            <person name="Pylro V."/>
            <person name="Nunes G.L."/>
            <person name="Tzotzos G."/>
            <person name="Fernandes G.R."/>
            <person name="Dutra J."/>
            <person name="Orellana S.C."/>
            <person name="Oliveira G."/>
        </authorList>
    </citation>
    <scope>NUCLEOTIDE SEQUENCE [LARGE SCALE GENOMIC DNA]</scope>
    <source>
        <strain evidence="2">ITV01</strain>
    </source>
</reference>
<gene>
    <name evidence="1" type="ORF">ATW55_04525</name>
</gene>